<proteinExistence type="predicted"/>
<keyword evidence="4" id="KW-1185">Reference proteome</keyword>
<dbReference type="Pfam" id="PF03318">
    <property type="entry name" value="ETX_MTX2"/>
    <property type="match status" value="1"/>
</dbReference>
<dbReference type="InterPro" id="IPR008998">
    <property type="entry name" value="Agglutinin"/>
</dbReference>
<dbReference type="EMBL" id="PNBA02000015">
    <property type="protein sequence ID" value="KAG6398055.1"/>
    <property type="molecule type" value="Genomic_DNA"/>
</dbReference>
<dbReference type="Proteomes" id="UP000298416">
    <property type="component" value="Unassembled WGS sequence"/>
</dbReference>
<dbReference type="SMART" id="SM00791">
    <property type="entry name" value="Agglutinin"/>
    <property type="match status" value="1"/>
</dbReference>
<protein>
    <recommendedName>
        <fullName evidence="1">Agglutinin domain-containing protein</fullName>
    </recommendedName>
</protein>
<evidence type="ECO:0000313" key="4">
    <source>
        <dbReference type="Proteomes" id="UP000298416"/>
    </source>
</evidence>
<dbReference type="InterPro" id="IPR053237">
    <property type="entry name" value="Natterin_C"/>
</dbReference>
<dbReference type="SUPFAM" id="SSF50382">
    <property type="entry name" value="Agglutinin"/>
    <property type="match status" value="2"/>
</dbReference>
<dbReference type="Gene3D" id="2.80.10.50">
    <property type="match status" value="2"/>
</dbReference>
<reference evidence="2" key="1">
    <citation type="submission" date="2018-01" db="EMBL/GenBank/DDBJ databases">
        <authorList>
            <person name="Mao J.F."/>
        </authorList>
    </citation>
    <scope>NUCLEOTIDE SEQUENCE</scope>
    <source>
        <strain evidence="2">Huo1</strain>
        <tissue evidence="2">Leaf</tissue>
    </source>
</reference>
<dbReference type="InterPro" id="IPR004991">
    <property type="entry name" value="Aerolysin-like"/>
</dbReference>
<evidence type="ECO:0000313" key="3">
    <source>
        <dbReference type="EMBL" id="KAG6398058.1"/>
    </source>
</evidence>
<dbReference type="PANTHER" id="PTHR39244">
    <property type="entry name" value="NATTERIN-4"/>
    <property type="match status" value="1"/>
</dbReference>
<organism evidence="2">
    <name type="scientific">Salvia splendens</name>
    <name type="common">Scarlet sage</name>
    <dbReference type="NCBI Taxonomy" id="180675"/>
    <lineage>
        <taxon>Eukaryota</taxon>
        <taxon>Viridiplantae</taxon>
        <taxon>Streptophyta</taxon>
        <taxon>Embryophyta</taxon>
        <taxon>Tracheophyta</taxon>
        <taxon>Spermatophyta</taxon>
        <taxon>Magnoliopsida</taxon>
        <taxon>eudicotyledons</taxon>
        <taxon>Gunneridae</taxon>
        <taxon>Pentapetalae</taxon>
        <taxon>asterids</taxon>
        <taxon>lamiids</taxon>
        <taxon>Lamiales</taxon>
        <taxon>Lamiaceae</taxon>
        <taxon>Nepetoideae</taxon>
        <taxon>Mentheae</taxon>
        <taxon>Salviinae</taxon>
        <taxon>Salvia</taxon>
        <taxon>Salvia subgen. Calosphace</taxon>
        <taxon>core Calosphace</taxon>
    </lineage>
</organism>
<dbReference type="EMBL" id="PNBA02000015">
    <property type="protein sequence ID" value="KAG6398058.1"/>
    <property type="molecule type" value="Genomic_DNA"/>
</dbReference>
<name>A0A4D9AZT6_SALSN</name>
<dbReference type="SUPFAM" id="SSF56973">
    <property type="entry name" value="Aerolisin/ETX pore-forming domain"/>
    <property type="match status" value="1"/>
</dbReference>
<dbReference type="Gene3D" id="2.170.15.10">
    <property type="entry name" value="Proaerolysin, chain A, domain 3"/>
    <property type="match status" value="1"/>
</dbReference>
<gene>
    <name evidence="2" type="ORF">SASPL_139505</name>
    <name evidence="3" type="ORF">SASPL_139508</name>
</gene>
<dbReference type="Pfam" id="PF07468">
    <property type="entry name" value="Agglutinin"/>
    <property type="match status" value="2"/>
</dbReference>
<reference evidence="2" key="2">
    <citation type="submission" date="2020-08" db="EMBL/GenBank/DDBJ databases">
        <title>Plant Genome Project.</title>
        <authorList>
            <person name="Zhang R.-G."/>
        </authorList>
    </citation>
    <scope>NUCLEOTIDE SEQUENCE</scope>
    <source>
        <strain evidence="2">Huo1</strain>
        <tissue evidence="2">Leaf</tissue>
    </source>
</reference>
<dbReference type="CDD" id="cd00257">
    <property type="entry name" value="beta-trefoil_FSCN-like"/>
    <property type="match status" value="1"/>
</dbReference>
<dbReference type="InterPro" id="IPR036242">
    <property type="entry name" value="Agglutinin_dom_sf"/>
</dbReference>
<feature type="domain" description="Agglutinin" evidence="1">
    <location>
        <begin position="142"/>
        <end position="279"/>
    </location>
</feature>
<dbReference type="AlphaFoldDB" id="A0A4D9AZT6"/>
<sequence length="449" mass="49987">MTTPHSIVLLVPSGTSNPYACCQDNGYLGYGGDSVFNPLVKIAVEKATVNNNYVHLRFTYNNKYWQRSKDNYNLVAVSNQPVEDTTDPFCTLFEPSVTSGHVKFTHVQSGLSVQSSYAPNNLGLSKDYGYGSFGMTDWDALVKMPKHIALKGDNGMYLKAIERYGARVQFGSNDETDKLSAHTVTLMPDGHVRLHSDYFGKFWFMAASDSGWVYGDFNDDPKFVSTTIFQPIKIDDNTIALRSTANNDFCIRYSDANVSDCLAARADYIQTSSRMQVQELVMNRKIYNVIYRMEDARIYGETPFLAGTTTLTNTKDQVDTMSVQITYQDQKSYTFSRGFSLKAGVSATIKTGVPFVAEDKIQVSFEISGSFQWDTTTTTTTTVTAQGSVPVPANSTVKVHYVGTRGTCNVPYSYSQEDQSSTTGEITYYDLTDGIYEGVSCYNFDFKVE</sequence>
<comment type="caution">
    <text evidence="2">The sequence shown here is derived from an EMBL/GenBank/DDBJ whole genome shotgun (WGS) entry which is preliminary data.</text>
</comment>
<dbReference type="OrthoDB" id="4948898at2759"/>
<evidence type="ECO:0000313" key="2">
    <source>
        <dbReference type="EMBL" id="KAG6398055.1"/>
    </source>
</evidence>
<accession>A0A4D9AZT6</accession>
<evidence type="ECO:0000259" key="1">
    <source>
        <dbReference type="SMART" id="SM00791"/>
    </source>
</evidence>
<dbReference type="PANTHER" id="PTHR39244:SF5">
    <property type="entry name" value="NATTERIN-3-LIKE"/>
    <property type="match status" value="1"/>
</dbReference>
<dbReference type="CDD" id="cd20216">
    <property type="entry name" value="PFM_HFR-2-like"/>
    <property type="match status" value="1"/>
</dbReference>